<keyword evidence="5" id="KW-0812">Transmembrane</keyword>
<protein>
    <recommendedName>
        <fullName evidence="8">Glycosyltransferase family 92 protein</fullName>
        <ecNumber evidence="8">2.4.1.-</ecNumber>
    </recommendedName>
</protein>
<comment type="caution">
    <text evidence="9">The sequence shown here is derived from an EMBL/GenBank/DDBJ whole genome shotgun (WGS) entry which is preliminary data.</text>
</comment>
<comment type="subcellular location">
    <subcellularLocation>
        <location evidence="1">Membrane</location>
        <topology evidence="1">Single-pass membrane protein</topology>
    </subcellularLocation>
</comment>
<comment type="similarity">
    <text evidence="2 8">Belongs to the glycosyltransferase 92 family.</text>
</comment>
<keyword evidence="4 8" id="KW-0808">Transferase</keyword>
<proteinExistence type="inferred from homology"/>
<evidence type="ECO:0000256" key="1">
    <source>
        <dbReference type="ARBA" id="ARBA00004167"/>
    </source>
</evidence>
<evidence type="ECO:0000313" key="10">
    <source>
        <dbReference type="Proteomes" id="UP000887013"/>
    </source>
</evidence>
<sequence>MFSIRRILFTIILWTFACSLVFYLSSSQKFHSQSTLMFGRELLQKAVEESSDTASEKNDKLKEYVHTIDERVPANILNFLSKTSNFPLFNASSQISSRGVSSLYPSIYDLDFNNIYWQRSKISNAKFYLYSAYYDQREKVGKLPLVRIIGMVDKVKPPVSFCHFWYTKGTTIQSLSSEATYTYMWYYKWGNYKDGILQPFIISCPLPPSLPQAPNSVSLVGGKLKKISNNLKITYHNPGKREDFAVCVKGLDFLFEDLSVRLIEWIELLSILGAKKIFFYLLEVHPNISKVLSYYAKQDIIEVIPLTLPGEQPNLPGFRHMYLKSKMTNKRQNELIPYNDCLYRNLYSFKYLALLDVDEIIMPLIHGSWKSLMEEILIQAVATEKERWASYNFQNVYFLDGLLHGNEKSHNSQKENIPGYLHMLQHVYRSKNYTKPGSYVKCFHDIDRVVSLHNHFPMHCFDRCTTFSLNTSVAHLQHYRKDCVDSLKNICTEFRNNTVKDTSIWRFKDELIRRTNETLFSLKILLR</sequence>
<dbReference type="GO" id="GO:0016757">
    <property type="term" value="F:glycosyltransferase activity"/>
    <property type="evidence" value="ECO:0007669"/>
    <property type="project" value="UniProtKB-UniRule"/>
</dbReference>
<dbReference type="GO" id="GO:0005737">
    <property type="term" value="C:cytoplasm"/>
    <property type="evidence" value="ECO:0007669"/>
    <property type="project" value="TreeGrafter"/>
</dbReference>
<evidence type="ECO:0000256" key="4">
    <source>
        <dbReference type="ARBA" id="ARBA00022679"/>
    </source>
</evidence>
<accession>A0A8X6UIJ8</accession>
<dbReference type="EMBL" id="BMAW01030898">
    <property type="protein sequence ID" value="GFU18553.1"/>
    <property type="molecule type" value="Genomic_DNA"/>
</dbReference>
<evidence type="ECO:0000256" key="6">
    <source>
        <dbReference type="ARBA" id="ARBA00022989"/>
    </source>
</evidence>
<dbReference type="Proteomes" id="UP000887013">
    <property type="component" value="Unassembled WGS sequence"/>
</dbReference>
<dbReference type="OrthoDB" id="2017643at2759"/>
<name>A0A8X6UIJ8_NEPPI</name>
<reference evidence="9" key="1">
    <citation type="submission" date="2020-08" db="EMBL/GenBank/DDBJ databases">
        <title>Multicomponent nature underlies the extraordinary mechanical properties of spider dragline silk.</title>
        <authorList>
            <person name="Kono N."/>
            <person name="Nakamura H."/>
            <person name="Mori M."/>
            <person name="Yoshida Y."/>
            <person name="Ohtoshi R."/>
            <person name="Malay A.D."/>
            <person name="Moran D.A.P."/>
            <person name="Tomita M."/>
            <person name="Numata K."/>
            <person name="Arakawa K."/>
        </authorList>
    </citation>
    <scope>NUCLEOTIDE SEQUENCE</scope>
</reference>
<evidence type="ECO:0000256" key="3">
    <source>
        <dbReference type="ARBA" id="ARBA00022676"/>
    </source>
</evidence>
<dbReference type="Pfam" id="PF01697">
    <property type="entry name" value="Glyco_transf_92"/>
    <property type="match status" value="1"/>
</dbReference>
<dbReference type="EC" id="2.4.1.-" evidence="8"/>
<evidence type="ECO:0000256" key="7">
    <source>
        <dbReference type="ARBA" id="ARBA00023136"/>
    </source>
</evidence>
<keyword evidence="3 8" id="KW-0328">Glycosyltransferase</keyword>
<organism evidence="9 10">
    <name type="scientific">Nephila pilipes</name>
    <name type="common">Giant wood spider</name>
    <name type="synonym">Nephila maculata</name>
    <dbReference type="NCBI Taxonomy" id="299642"/>
    <lineage>
        <taxon>Eukaryota</taxon>
        <taxon>Metazoa</taxon>
        <taxon>Ecdysozoa</taxon>
        <taxon>Arthropoda</taxon>
        <taxon>Chelicerata</taxon>
        <taxon>Arachnida</taxon>
        <taxon>Araneae</taxon>
        <taxon>Araneomorphae</taxon>
        <taxon>Entelegynae</taxon>
        <taxon>Araneoidea</taxon>
        <taxon>Nephilidae</taxon>
        <taxon>Nephila</taxon>
    </lineage>
</organism>
<evidence type="ECO:0000256" key="8">
    <source>
        <dbReference type="RuleBase" id="RU366017"/>
    </source>
</evidence>
<keyword evidence="7" id="KW-0472">Membrane</keyword>
<keyword evidence="6" id="KW-1133">Transmembrane helix</keyword>
<keyword evidence="10" id="KW-1185">Reference proteome</keyword>
<dbReference type="GO" id="GO:0016020">
    <property type="term" value="C:membrane"/>
    <property type="evidence" value="ECO:0007669"/>
    <property type="project" value="UniProtKB-SubCell"/>
</dbReference>
<dbReference type="AlphaFoldDB" id="A0A8X6UIJ8"/>
<evidence type="ECO:0000256" key="5">
    <source>
        <dbReference type="ARBA" id="ARBA00022692"/>
    </source>
</evidence>
<dbReference type="PANTHER" id="PTHR21461">
    <property type="entry name" value="GLYCOSYLTRANSFERASE FAMILY 92 PROTEIN"/>
    <property type="match status" value="1"/>
</dbReference>
<evidence type="ECO:0000313" key="9">
    <source>
        <dbReference type="EMBL" id="GFU18553.1"/>
    </source>
</evidence>
<gene>
    <name evidence="9" type="primary">X975_07490</name>
    <name evidence="9" type="ORF">NPIL_372491</name>
</gene>
<dbReference type="PROSITE" id="PS51257">
    <property type="entry name" value="PROKAR_LIPOPROTEIN"/>
    <property type="match status" value="1"/>
</dbReference>
<dbReference type="InterPro" id="IPR008166">
    <property type="entry name" value="Glyco_transf_92"/>
</dbReference>
<evidence type="ECO:0000256" key="2">
    <source>
        <dbReference type="ARBA" id="ARBA00007647"/>
    </source>
</evidence>
<dbReference type="PANTHER" id="PTHR21461:SF83">
    <property type="entry name" value="GLYCOSYLTRANSFERASE FAMILY 92 PROTEIN"/>
    <property type="match status" value="1"/>
</dbReference>